<evidence type="ECO:0000259" key="1">
    <source>
        <dbReference type="Pfam" id="PF00814"/>
    </source>
</evidence>
<dbReference type="PANTHER" id="PTHR11735:SF11">
    <property type="entry name" value="TRNA THREONYLCARBAMOYLADENOSINE BIOSYNTHESIS PROTEIN TSAB"/>
    <property type="match status" value="1"/>
</dbReference>
<dbReference type="NCBIfam" id="TIGR03725">
    <property type="entry name" value="T6A_YeaZ"/>
    <property type="match status" value="1"/>
</dbReference>
<dbReference type="InterPro" id="IPR000905">
    <property type="entry name" value="Gcp-like_dom"/>
</dbReference>
<sequence>MKMLAIDTSTHVMSVGVGEDNKLLGEYTTNFKKNHSVRLMPAIDHLLQELNIQPADLDGIAVAKGPGSYTGVRIGITTAKSMAWALNIPVYAVSSLAVLAQNAKYFSGFISPFMDARRGQVYTGLYKADNGVVQLVEKDRIILLDDWLRLLKDKDKPVLFLGQDWDMHEHSIKEALQDKAWNGDFSSATPRTGELLQLAYTQGAPLSAHEVVPEYTQLTEAEKKWQAANKGKKKHE</sequence>
<dbReference type="GO" id="GO:0002949">
    <property type="term" value="P:tRNA threonylcarbamoyladenosine modification"/>
    <property type="evidence" value="ECO:0007669"/>
    <property type="project" value="InterPro"/>
</dbReference>
<dbReference type="Gene3D" id="3.30.420.40">
    <property type="match status" value="2"/>
</dbReference>
<keyword evidence="3" id="KW-1185">Reference proteome</keyword>
<dbReference type="Pfam" id="PF00814">
    <property type="entry name" value="TsaD"/>
    <property type="match status" value="1"/>
</dbReference>
<reference evidence="2 3" key="1">
    <citation type="submission" date="2016-10" db="EMBL/GenBank/DDBJ databases">
        <authorList>
            <person name="de Groot N.N."/>
        </authorList>
    </citation>
    <scope>NUCLEOTIDE SEQUENCE [LARGE SCALE GENOMIC DNA]</scope>
    <source>
        <strain evidence="2 3">DSM 21632</strain>
    </source>
</reference>
<accession>A0A1G8J619</accession>
<dbReference type="PANTHER" id="PTHR11735">
    <property type="entry name" value="TRNA N6-ADENOSINE THREONYLCARBAMOYLTRANSFERASE"/>
    <property type="match status" value="1"/>
</dbReference>
<feature type="domain" description="Gcp-like" evidence="1">
    <location>
        <begin position="32"/>
        <end position="174"/>
    </location>
</feature>
<gene>
    <name evidence="2" type="ORF">SAMN05192534_12924</name>
</gene>
<proteinExistence type="predicted"/>
<dbReference type="GO" id="GO:0005829">
    <property type="term" value="C:cytosol"/>
    <property type="evidence" value="ECO:0007669"/>
    <property type="project" value="TreeGrafter"/>
</dbReference>
<name>A0A1G8J619_9BACI</name>
<dbReference type="RefSeq" id="WP_091276223.1">
    <property type="nucleotide sequence ID" value="NZ_FNDK01000029.1"/>
</dbReference>
<dbReference type="EMBL" id="FNDK01000029">
    <property type="protein sequence ID" value="SDI26437.1"/>
    <property type="molecule type" value="Genomic_DNA"/>
</dbReference>
<dbReference type="STRING" id="568899.SAMN05192534_12924"/>
<organism evidence="2 3">
    <name type="scientific">Alteribacillus persepolensis</name>
    <dbReference type="NCBI Taxonomy" id="568899"/>
    <lineage>
        <taxon>Bacteria</taxon>
        <taxon>Bacillati</taxon>
        <taxon>Bacillota</taxon>
        <taxon>Bacilli</taxon>
        <taxon>Bacillales</taxon>
        <taxon>Bacillaceae</taxon>
        <taxon>Alteribacillus</taxon>
    </lineage>
</organism>
<dbReference type="CDD" id="cd24032">
    <property type="entry name" value="ASKHA_NBD_TsaB"/>
    <property type="match status" value="1"/>
</dbReference>
<evidence type="ECO:0000313" key="3">
    <source>
        <dbReference type="Proteomes" id="UP000199163"/>
    </source>
</evidence>
<dbReference type="OrthoDB" id="9784166at2"/>
<dbReference type="AlphaFoldDB" id="A0A1G8J619"/>
<evidence type="ECO:0000313" key="2">
    <source>
        <dbReference type="EMBL" id="SDI26437.1"/>
    </source>
</evidence>
<protein>
    <submittedName>
        <fullName evidence="2">tRNA threonylcarbamoyladenosine biosynthesis protein TsaB</fullName>
    </submittedName>
</protein>
<dbReference type="Proteomes" id="UP000199163">
    <property type="component" value="Unassembled WGS sequence"/>
</dbReference>
<dbReference type="InterPro" id="IPR043129">
    <property type="entry name" value="ATPase_NBD"/>
</dbReference>
<dbReference type="SUPFAM" id="SSF53067">
    <property type="entry name" value="Actin-like ATPase domain"/>
    <property type="match status" value="2"/>
</dbReference>
<dbReference type="InterPro" id="IPR022496">
    <property type="entry name" value="T6A_TsaB"/>
</dbReference>